<gene>
    <name evidence="2" type="ORF">BN1051_01188</name>
</gene>
<dbReference type="AlphaFoldDB" id="A0A078MKM0"/>
<keyword evidence="1" id="KW-0812">Transmembrane</keyword>
<dbReference type="PATRIC" id="fig|1461584.3.peg.1179"/>
<feature type="transmembrane region" description="Helical" evidence="1">
    <location>
        <begin position="6"/>
        <end position="25"/>
    </location>
</feature>
<reference evidence="2" key="1">
    <citation type="submission" date="2014-07" db="EMBL/GenBank/DDBJ databases">
        <authorList>
            <person name="Urmite Genomes Urmite Genomes"/>
        </authorList>
    </citation>
    <scope>NUCLEOTIDE SEQUENCE</scope>
    <source>
        <strain evidence="2">11W110_air</strain>
    </source>
</reference>
<sequence>MDFLHSFLVFLHILGAGLIVGLWIARIKNPTVVPGQFHAALLQLVTGILLVGLNEMGDGAVNHMKVGVKLLIALVIAVMAFIGQRRHKKDQPVGKGLANGVGILTVVNVALATMWN</sequence>
<keyword evidence="1" id="KW-0472">Membrane</keyword>
<feature type="transmembrane region" description="Helical" evidence="1">
    <location>
        <begin position="37"/>
        <end position="54"/>
    </location>
</feature>
<dbReference type="EMBL" id="LN483070">
    <property type="protein sequence ID" value="CEA07863.1"/>
    <property type="molecule type" value="Genomic_DNA"/>
</dbReference>
<feature type="transmembrane region" description="Helical" evidence="1">
    <location>
        <begin position="66"/>
        <end position="84"/>
    </location>
</feature>
<name>A0A078MKM0_9MICC</name>
<evidence type="ECO:0000313" key="2">
    <source>
        <dbReference type="EMBL" id="CEA07863.1"/>
    </source>
</evidence>
<protein>
    <recommendedName>
        <fullName evidence="3">Integral membrane protein</fullName>
    </recommendedName>
</protein>
<evidence type="ECO:0008006" key="3">
    <source>
        <dbReference type="Google" id="ProtNLM"/>
    </source>
</evidence>
<keyword evidence="1" id="KW-1133">Transmembrane helix</keyword>
<accession>A0A078MKM0</accession>
<evidence type="ECO:0000256" key="1">
    <source>
        <dbReference type="SAM" id="Phobius"/>
    </source>
</evidence>
<feature type="transmembrane region" description="Helical" evidence="1">
    <location>
        <begin position="96"/>
        <end position="115"/>
    </location>
</feature>
<organism evidence="2">
    <name type="scientific">Arthrobacter saudimassiliensis</name>
    <dbReference type="NCBI Taxonomy" id="1461584"/>
    <lineage>
        <taxon>Bacteria</taxon>
        <taxon>Bacillati</taxon>
        <taxon>Actinomycetota</taxon>
        <taxon>Actinomycetes</taxon>
        <taxon>Micrococcales</taxon>
        <taxon>Micrococcaceae</taxon>
        <taxon>Arthrobacter</taxon>
    </lineage>
</organism>
<proteinExistence type="predicted"/>